<protein>
    <submittedName>
        <fullName evidence="1">Uncharacterized protein</fullName>
    </submittedName>
</protein>
<evidence type="ECO:0000313" key="1">
    <source>
        <dbReference type="EMBL" id="SHK06489.1"/>
    </source>
</evidence>
<evidence type="ECO:0000313" key="2">
    <source>
        <dbReference type="Proteomes" id="UP000322917"/>
    </source>
</evidence>
<dbReference type="Proteomes" id="UP000322917">
    <property type="component" value="Unassembled WGS sequence"/>
</dbReference>
<proteinExistence type="predicted"/>
<accession>A0A1M6PEW4</accession>
<sequence length="51" mass="5825">MSTVFDYMLPRDVQTPVRTSNLDGNWISLSLFKQLHTEKHCLESLGCPITT</sequence>
<reference evidence="1 2" key="1">
    <citation type="submission" date="2016-11" db="EMBL/GenBank/DDBJ databases">
        <authorList>
            <person name="Varghese N."/>
            <person name="Submissions S."/>
        </authorList>
    </citation>
    <scope>NUCLEOTIDE SEQUENCE [LARGE SCALE GENOMIC DNA]</scope>
    <source>
        <strain evidence="1 2">DSM 15287</strain>
    </source>
</reference>
<name>A0A1M6PEW4_9FIRM</name>
<dbReference type="AlphaFoldDB" id="A0A1M6PEW4"/>
<gene>
    <name evidence="1" type="ORF">SAMN02745170_04029</name>
</gene>
<organism evidence="1 2">
    <name type="scientific">Propionispora hippei DSM 15287</name>
    <dbReference type="NCBI Taxonomy" id="1123003"/>
    <lineage>
        <taxon>Bacteria</taxon>
        <taxon>Bacillati</taxon>
        <taxon>Bacillota</taxon>
        <taxon>Negativicutes</taxon>
        <taxon>Selenomonadales</taxon>
        <taxon>Sporomusaceae</taxon>
        <taxon>Propionispora</taxon>
    </lineage>
</organism>
<dbReference type="EMBL" id="FQZD01000072">
    <property type="protein sequence ID" value="SHK06489.1"/>
    <property type="molecule type" value="Genomic_DNA"/>
</dbReference>
<keyword evidence="2" id="KW-1185">Reference proteome</keyword>